<evidence type="ECO:0000313" key="2">
    <source>
        <dbReference type="EMBL" id="KZT61523.1"/>
    </source>
</evidence>
<evidence type="ECO:0000313" key="3">
    <source>
        <dbReference type="Proteomes" id="UP000076842"/>
    </source>
</evidence>
<reference evidence="2 3" key="1">
    <citation type="journal article" date="2016" name="Mol. Biol. Evol.">
        <title>Comparative Genomics of Early-Diverging Mushroom-Forming Fungi Provides Insights into the Origins of Lignocellulose Decay Capabilities.</title>
        <authorList>
            <person name="Nagy L.G."/>
            <person name="Riley R."/>
            <person name="Tritt A."/>
            <person name="Adam C."/>
            <person name="Daum C."/>
            <person name="Floudas D."/>
            <person name="Sun H."/>
            <person name="Yadav J.S."/>
            <person name="Pangilinan J."/>
            <person name="Larsson K.H."/>
            <person name="Matsuura K."/>
            <person name="Barry K."/>
            <person name="Labutti K."/>
            <person name="Kuo R."/>
            <person name="Ohm R.A."/>
            <person name="Bhattacharya S.S."/>
            <person name="Shirouzu T."/>
            <person name="Yoshinaga Y."/>
            <person name="Martin F.M."/>
            <person name="Grigoriev I.V."/>
            <person name="Hibbett D.S."/>
        </authorList>
    </citation>
    <scope>NUCLEOTIDE SEQUENCE [LARGE SCALE GENOMIC DNA]</scope>
    <source>
        <strain evidence="2 3">HHB12733</strain>
    </source>
</reference>
<sequence>MDCLISNCQIMQQRHLYNNDVPPRAPRQRATRLPAHLRLADRDNGASASASPSFSRDIASSPGRNRQNGAPPRPPQIRALGLRAFADATALMTGAPGCEPGRSLRARMDWTGKVRVAPSPHVAEA</sequence>
<feature type="region of interest" description="Disordered" evidence="1">
    <location>
        <begin position="19"/>
        <end position="77"/>
    </location>
</feature>
<accession>A0A165J8S1</accession>
<gene>
    <name evidence="2" type="ORF">CALCODRAFT_491050</name>
</gene>
<dbReference type="EMBL" id="KV423922">
    <property type="protein sequence ID" value="KZT61523.1"/>
    <property type="molecule type" value="Genomic_DNA"/>
</dbReference>
<dbReference type="InParanoid" id="A0A165J8S1"/>
<keyword evidence="3" id="KW-1185">Reference proteome</keyword>
<evidence type="ECO:0000256" key="1">
    <source>
        <dbReference type="SAM" id="MobiDB-lite"/>
    </source>
</evidence>
<dbReference type="Proteomes" id="UP000076842">
    <property type="component" value="Unassembled WGS sequence"/>
</dbReference>
<protein>
    <submittedName>
        <fullName evidence="2">Uncharacterized protein</fullName>
    </submittedName>
</protein>
<name>A0A165J8S1_9BASI</name>
<organism evidence="2 3">
    <name type="scientific">Calocera cornea HHB12733</name>
    <dbReference type="NCBI Taxonomy" id="1353952"/>
    <lineage>
        <taxon>Eukaryota</taxon>
        <taxon>Fungi</taxon>
        <taxon>Dikarya</taxon>
        <taxon>Basidiomycota</taxon>
        <taxon>Agaricomycotina</taxon>
        <taxon>Dacrymycetes</taxon>
        <taxon>Dacrymycetales</taxon>
        <taxon>Dacrymycetaceae</taxon>
        <taxon>Calocera</taxon>
    </lineage>
</organism>
<proteinExistence type="predicted"/>
<dbReference type="AlphaFoldDB" id="A0A165J8S1"/>